<dbReference type="Proteomes" id="UP000095347">
    <property type="component" value="Unassembled WGS sequence"/>
</dbReference>
<evidence type="ECO:0000313" key="10">
    <source>
        <dbReference type="EMBL" id="OEJ66291.1"/>
    </source>
</evidence>
<dbReference type="SUPFAM" id="SSF109998">
    <property type="entry name" value="Triger factor/SurA peptide-binding domain-like"/>
    <property type="match status" value="1"/>
</dbReference>
<dbReference type="EC" id="5.2.1.8" evidence="3"/>
<gene>
    <name evidence="10" type="ORF">BEN30_12815</name>
</gene>
<dbReference type="PANTHER" id="PTHR47245:SF2">
    <property type="entry name" value="PEPTIDYL-PROLYL CIS-TRANS ISOMERASE HP_0175-RELATED"/>
    <property type="match status" value="1"/>
</dbReference>
<dbReference type="EMBL" id="MCGG01000036">
    <property type="protein sequence ID" value="OEJ66291.1"/>
    <property type="molecule type" value="Genomic_DNA"/>
</dbReference>
<dbReference type="InterPro" id="IPR000297">
    <property type="entry name" value="PPIase_PpiC"/>
</dbReference>
<comment type="catalytic activity">
    <reaction evidence="1">
        <text>[protein]-peptidylproline (omega=180) = [protein]-peptidylproline (omega=0)</text>
        <dbReference type="Rhea" id="RHEA:16237"/>
        <dbReference type="Rhea" id="RHEA-COMP:10747"/>
        <dbReference type="Rhea" id="RHEA-COMP:10748"/>
        <dbReference type="ChEBI" id="CHEBI:83833"/>
        <dbReference type="ChEBI" id="CHEBI:83834"/>
        <dbReference type="EC" id="5.2.1.8"/>
    </reaction>
</comment>
<comment type="caution">
    <text evidence="10">The sequence shown here is derived from an EMBL/GenBank/DDBJ whole genome shotgun (WGS) entry which is preliminary data.</text>
</comment>
<dbReference type="Gene3D" id="1.10.4030.10">
    <property type="entry name" value="Porin chaperone SurA, peptide-binding domain"/>
    <property type="match status" value="1"/>
</dbReference>
<evidence type="ECO:0000256" key="4">
    <source>
        <dbReference type="ARBA" id="ARBA00018370"/>
    </source>
</evidence>
<keyword evidence="5 8" id="KW-0697">Rotamase</keyword>
<dbReference type="PANTHER" id="PTHR47245">
    <property type="entry name" value="PEPTIDYLPROLYL ISOMERASE"/>
    <property type="match status" value="1"/>
</dbReference>
<feature type="domain" description="PpiC" evidence="9">
    <location>
        <begin position="133"/>
        <end position="235"/>
    </location>
</feature>
<evidence type="ECO:0000259" key="9">
    <source>
        <dbReference type="PROSITE" id="PS50198"/>
    </source>
</evidence>
<evidence type="ECO:0000256" key="2">
    <source>
        <dbReference type="ARBA" id="ARBA00007656"/>
    </source>
</evidence>
<evidence type="ECO:0000313" key="11">
    <source>
        <dbReference type="Proteomes" id="UP000095347"/>
    </source>
</evidence>
<dbReference type="InterPro" id="IPR014282">
    <property type="entry name" value="Nitrogen_fix_NifM"/>
</dbReference>
<organism evidence="10 11">
    <name type="scientific">Magnetovibrio blakemorei</name>
    <dbReference type="NCBI Taxonomy" id="28181"/>
    <lineage>
        <taxon>Bacteria</taxon>
        <taxon>Pseudomonadati</taxon>
        <taxon>Pseudomonadota</taxon>
        <taxon>Alphaproteobacteria</taxon>
        <taxon>Rhodospirillales</taxon>
        <taxon>Magnetovibrionaceae</taxon>
        <taxon>Magnetovibrio</taxon>
    </lineage>
</organism>
<dbReference type="NCBIfam" id="TIGR02933">
    <property type="entry name" value="nifM_nitrog"/>
    <property type="match status" value="1"/>
</dbReference>
<dbReference type="STRING" id="28181.BEN30_12815"/>
<dbReference type="SUPFAM" id="SSF54534">
    <property type="entry name" value="FKBP-like"/>
    <property type="match status" value="1"/>
</dbReference>
<dbReference type="Gene3D" id="3.10.50.40">
    <property type="match status" value="1"/>
</dbReference>
<evidence type="ECO:0000256" key="7">
    <source>
        <dbReference type="ARBA" id="ARBA00031484"/>
    </source>
</evidence>
<name>A0A1E5Q6C0_9PROT</name>
<dbReference type="InterPro" id="IPR027304">
    <property type="entry name" value="Trigger_fact/SurA_dom_sf"/>
</dbReference>
<dbReference type="GO" id="GO:0003755">
    <property type="term" value="F:peptidyl-prolyl cis-trans isomerase activity"/>
    <property type="evidence" value="ECO:0007669"/>
    <property type="project" value="UniProtKB-KW"/>
</dbReference>
<protein>
    <recommendedName>
        <fullName evidence="4">Parvulin-like PPIase</fullName>
        <ecNumber evidence="3">5.2.1.8</ecNumber>
    </recommendedName>
    <alternativeName>
        <fullName evidence="6">Peptidyl-prolyl cis-trans isomerase plp</fullName>
    </alternativeName>
    <alternativeName>
        <fullName evidence="7">Rotamase plp</fullName>
    </alternativeName>
</protein>
<reference evidence="11" key="1">
    <citation type="submission" date="2016-07" db="EMBL/GenBank/DDBJ databases">
        <authorList>
            <person name="Florea S."/>
            <person name="Webb J.S."/>
            <person name="Jaromczyk J."/>
            <person name="Schardl C.L."/>
        </authorList>
    </citation>
    <scope>NUCLEOTIDE SEQUENCE [LARGE SCALE GENOMIC DNA]</scope>
    <source>
        <strain evidence="11">MV-1</strain>
    </source>
</reference>
<proteinExistence type="inferred from homology"/>
<sequence length="272" mass="30603">MHAYHILRAATEMFGRQPGELEASQLSAATQRAEQARALEDLVLSSTNGRRVSIPNVEVDDAVERIRQRFDDEIAFEKALLESNVTVTDLRRALWRELAFDAVMSMIGDEVEPISDAEVEAYYTDNPKPFHRPEQRTARHILITINDDYAENTDEQATLRINAIKDHLAQNPSDFATQANTHSECPSALEGGLLGHFPPGKLYSEIDQVLFTMAEGEIAGPVQTEAGLHLVLCEKIEPAAVILLEEAREKLRQHLSNKRRKARQKAWIKTLK</sequence>
<keyword evidence="8" id="KW-0413">Isomerase</keyword>
<dbReference type="PROSITE" id="PS01096">
    <property type="entry name" value="PPIC_PPIASE_1"/>
    <property type="match status" value="1"/>
</dbReference>
<evidence type="ECO:0000256" key="5">
    <source>
        <dbReference type="ARBA" id="ARBA00023110"/>
    </source>
</evidence>
<dbReference type="Pfam" id="PF00639">
    <property type="entry name" value="Rotamase"/>
    <property type="match status" value="1"/>
</dbReference>
<comment type="similarity">
    <text evidence="2">Belongs to the PpiC/parvulin rotamase family.</text>
</comment>
<keyword evidence="11" id="KW-1185">Reference proteome</keyword>
<evidence type="ECO:0000256" key="1">
    <source>
        <dbReference type="ARBA" id="ARBA00000971"/>
    </source>
</evidence>
<dbReference type="InterPro" id="IPR050245">
    <property type="entry name" value="PrsA_foldase"/>
</dbReference>
<evidence type="ECO:0000256" key="3">
    <source>
        <dbReference type="ARBA" id="ARBA00013194"/>
    </source>
</evidence>
<dbReference type="PROSITE" id="PS50198">
    <property type="entry name" value="PPIC_PPIASE_2"/>
    <property type="match status" value="1"/>
</dbReference>
<evidence type="ECO:0000256" key="6">
    <source>
        <dbReference type="ARBA" id="ARBA00030642"/>
    </source>
</evidence>
<accession>A0A1E5Q6C0</accession>
<dbReference type="InterPro" id="IPR023058">
    <property type="entry name" value="PPIase_PpiC_CS"/>
</dbReference>
<evidence type="ECO:0000256" key="8">
    <source>
        <dbReference type="PROSITE-ProRule" id="PRU00278"/>
    </source>
</evidence>
<dbReference type="AlphaFoldDB" id="A0A1E5Q6C0"/>
<dbReference type="InterPro" id="IPR046357">
    <property type="entry name" value="PPIase_dom_sf"/>
</dbReference>